<dbReference type="GeneID" id="64633553"/>
<evidence type="ECO:0000313" key="2">
    <source>
        <dbReference type="EMBL" id="KAG1822967.1"/>
    </source>
</evidence>
<accession>A0A9P7EIQ8</accession>
<evidence type="ECO:0000313" key="3">
    <source>
        <dbReference type="Proteomes" id="UP000807769"/>
    </source>
</evidence>
<dbReference type="EMBL" id="JABBWG010000005">
    <property type="protein sequence ID" value="KAG1822967.1"/>
    <property type="molecule type" value="Genomic_DNA"/>
</dbReference>
<keyword evidence="3" id="KW-1185">Reference proteome</keyword>
<comment type="caution">
    <text evidence="2">The sequence shown here is derived from an EMBL/GenBank/DDBJ whole genome shotgun (WGS) entry which is preliminary data.</text>
</comment>
<proteinExistence type="predicted"/>
<organism evidence="2 3">
    <name type="scientific">Suillus subaureus</name>
    <dbReference type="NCBI Taxonomy" id="48587"/>
    <lineage>
        <taxon>Eukaryota</taxon>
        <taxon>Fungi</taxon>
        <taxon>Dikarya</taxon>
        <taxon>Basidiomycota</taxon>
        <taxon>Agaricomycotina</taxon>
        <taxon>Agaricomycetes</taxon>
        <taxon>Agaricomycetidae</taxon>
        <taxon>Boletales</taxon>
        <taxon>Suillineae</taxon>
        <taxon>Suillaceae</taxon>
        <taxon>Suillus</taxon>
    </lineage>
</organism>
<protein>
    <submittedName>
        <fullName evidence="2">Uncharacterized protein</fullName>
    </submittedName>
</protein>
<dbReference type="RefSeq" id="XP_041197373.1">
    <property type="nucleotide sequence ID" value="XM_041339537.1"/>
</dbReference>
<reference evidence="2" key="1">
    <citation type="journal article" date="2020" name="New Phytol.">
        <title>Comparative genomics reveals dynamic genome evolution in host specialist ectomycorrhizal fungi.</title>
        <authorList>
            <person name="Lofgren L.A."/>
            <person name="Nguyen N.H."/>
            <person name="Vilgalys R."/>
            <person name="Ruytinx J."/>
            <person name="Liao H.L."/>
            <person name="Branco S."/>
            <person name="Kuo A."/>
            <person name="LaButti K."/>
            <person name="Lipzen A."/>
            <person name="Andreopoulos W."/>
            <person name="Pangilinan J."/>
            <person name="Riley R."/>
            <person name="Hundley H."/>
            <person name="Na H."/>
            <person name="Barry K."/>
            <person name="Grigoriev I.V."/>
            <person name="Stajich J.E."/>
            <person name="Kennedy P.G."/>
        </authorList>
    </citation>
    <scope>NUCLEOTIDE SEQUENCE</scope>
    <source>
        <strain evidence="2">MN1</strain>
    </source>
</reference>
<sequence length="324" mass="35315">MRGIKGTRGGTRGGSIDSANTTNASAPSTPVNIPPPPTTSTAAPSTSTIIAPVPSSKFNIKWESRGIDRTSFLVAYLMAHHGDCCVLFSKNKKKKNQTMQDDDSGLQPSSKEKGGIHAVIAKEIFAKDVHYSNYYQAYPQNFAVAVGNHFTLQTRGRVDPTDPSAAANLCEDVLRQLPTYDDLNELWHSIPSYAPKAFSSNHKADYSGHLLSMMHMKSALTSTAAVSSCPAPDDNNEFYDLDGCHIPYARHRSHHIPMLSRPISGPHIQLIPGSPILSTLCTFHPARHLDFTSSWILDYVHHLTYLSPVSTLPSGSPDLQTSGY</sequence>
<feature type="region of interest" description="Disordered" evidence="1">
    <location>
        <begin position="1"/>
        <end position="48"/>
    </location>
</feature>
<feature type="compositionally biased region" description="Low complexity" evidence="1">
    <location>
        <begin position="39"/>
        <end position="48"/>
    </location>
</feature>
<dbReference type="OrthoDB" id="2689820at2759"/>
<dbReference type="AlphaFoldDB" id="A0A9P7EIQ8"/>
<evidence type="ECO:0000256" key="1">
    <source>
        <dbReference type="SAM" id="MobiDB-lite"/>
    </source>
</evidence>
<name>A0A9P7EIQ8_9AGAM</name>
<feature type="compositionally biased region" description="Gly residues" evidence="1">
    <location>
        <begin position="1"/>
        <end position="13"/>
    </location>
</feature>
<dbReference type="Proteomes" id="UP000807769">
    <property type="component" value="Unassembled WGS sequence"/>
</dbReference>
<gene>
    <name evidence="2" type="ORF">BJ212DRAFT_1477370</name>
</gene>